<name>A0A8X6YEH0_9ARAC</name>
<comment type="caution">
    <text evidence="1">The sequence shown here is derived from an EMBL/GenBank/DDBJ whole genome shotgun (WGS) entry which is preliminary data.</text>
</comment>
<keyword evidence="2" id="KW-1185">Reference proteome</keyword>
<gene>
    <name evidence="1" type="ORF">TNIN_394611</name>
</gene>
<proteinExistence type="predicted"/>
<evidence type="ECO:0000313" key="1">
    <source>
        <dbReference type="EMBL" id="GFY69939.1"/>
    </source>
</evidence>
<dbReference type="OrthoDB" id="6429483at2759"/>
<sequence>MCLELFKQKADSLEITHNGYLDGLEDDQDFENQFIMVEEYREKSLRIQLQAKRALECLKNITKENETSFTDNGSQLQNDYVPKTLCQRLPEVELYKFGGD</sequence>
<organism evidence="1 2">
    <name type="scientific">Trichonephila inaurata madagascariensis</name>
    <dbReference type="NCBI Taxonomy" id="2747483"/>
    <lineage>
        <taxon>Eukaryota</taxon>
        <taxon>Metazoa</taxon>
        <taxon>Ecdysozoa</taxon>
        <taxon>Arthropoda</taxon>
        <taxon>Chelicerata</taxon>
        <taxon>Arachnida</taxon>
        <taxon>Araneae</taxon>
        <taxon>Araneomorphae</taxon>
        <taxon>Entelegynae</taxon>
        <taxon>Araneoidea</taxon>
        <taxon>Nephilidae</taxon>
        <taxon>Trichonephila</taxon>
        <taxon>Trichonephila inaurata</taxon>
    </lineage>
</organism>
<reference evidence="1" key="1">
    <citation type="submission" date="2020-08" db="EMBL/GenBank/DDBJ databases">
        <title>Multicomponent nature underlies the extraordinary mechanical properties of spider dragline silk.</title>
        <authorList>
            <person name="Kono N."/>
            <person name="Nakamura H."/>
            <person name="Mori M."/>
            <person name="Yoshida Y."/>
            <person name="Ohtoshi R."/>
            <person name="Malay A.D."/>
            <person name="Moran D.A.P."/>
            <person name="Tomita M."/>
            <person name="Numata K."/>
            <person name="Arakawa K."/>
        </authorList>
    </citation>
    <scope>NUCLEOTIDE SEQUENCE</scope>
</reference>
<protein>
    <submittedName>
        <fullName evidence="1">Uncharacterized protein</fullName>
    </submittedName>
</protein>
<dbReference type="AlphaFoldDB" id="A0A8X6YEH0"/>
<dbReference type="EMBL" id="BMAV01017905">
    <property type="protein sequence ID" value="GFY69939.1"/>
    <property type="molecule type" value="Genomic_DNA"/>
</dbReference>
<dbReference type="Proteomes" id="UP000886998">
    <property type="component" value="Unassembled WGS sequence"/>
</dbReference>
<accession>A0A8X6YEH0</accession>
<evidence type="ECO:0000313" key="2">
    <source>
        <dbReference type="Proteomes" id="UP000886998"/>
    </source>
</evidence>